<feature type="chain" id="PRO_5023480790" description="Phosphatidylserine decarboxylase 1 beta chain" evidence="12">
    <location>
        <begin position="1"/>
        <end position="395"/>
    </location>
</feature>
<feature type="active site" description="Charge relay system; for autoendoproteolytic cleavage activity" evidence="12">
    <location>
        <position position="396"/>
    </location>
</feature>
<dbReference type="GO" id="GO:0005811">
    <property type="term" value="C:lipid droplet"/>
    <property type="evidence" value="ECO:0007669"/>
    <property type="project" value="EnsemblFungi"/>
</dbReference>
<keyword evidence="11 12" id="KW-0670">Pyruvate</keyword>
<dbReference type="HOGENOM" id="CLU_029061_1_1_1"/>
<dbReference type="GO" id="GO:0006122">
    <property type="term" value="P:mitochondrial electron transport, ubiquinol to cytochrome c"/>
    <property type="evidence" value="ECO:0007669"/>
    <property type="project" value="EnsemblFungi"/>
</dbReference>
<dbReference type="GO" id="GO:0010954">
    <property type="term" value="P:positive regulation of protein processing"/>
    <property type="evidence" value="ECO:0007669"/>
    <property type="project" value="EnsemblFungi"/>
</dbReference>
<evidence type="ECO:0000256" key="4">
    <source>
        <dbReference type="ARBA" id="ARBA00022793"/>
    </source>
</evidence>
<dbReference type="GeneID" id="7048780"/>
<dbReference type="PANTHER" id="PTHR10067:SF6">
    <property type="entry name" value="PHOSPHATIDYLSERINE DECARBOXYLASE PROENZYME, MITOCHONDRIAL"/>
    <property type="match status" value="1"/>
</dbReference>
<gene>
    <name evidence="14" type="primary">psd1</name>
    <name evidence="12" type="synonym">PSD1</name>
    <name evidence="13" type="ORF">SJAG_03524</name>
</gene>
<feature type="topological domain" description="Mitochondrial intermembrane" evidence="12">
    <location>
        <begin position="53"/>
        <end position="433"/>
    </location>
</feature>
<dbReference type="OMA" id="KDYHHYH"/>
<dbReference type="InterPro" id="IPR003817">
    <property type="entry name" value="PS_Dcarbxylase"/>
</dbReference>
<keyword evidence="4 12" id="KW-0210">Decarboxylase</keyword>
<dbReference type="EMBL" id="KE651167">
    <property type="protein sequence ID" value="EEB08371.1"/>
    <property type="molecule type" value="Genomic_DNA"/>
</dbReference>
<keyword evidence="7 12" id="KW-0472">Membrane</keyword>
<dbReference type="InterPro" id="IPR033661">
    <property type="entry name" value="PSD_type1_euk"/>
</dbReference>
<sequence>MLLTKRTRWLTKAVLRRGYSTRVNNPKPRSTRWPVGAGVLGLGFATCFWLFHERRDVETKKGVKIEGPWQVYVLSTLPLRTLSRVWGALNSVHLPAWIRVPWFRLYATIFGCNLDEAACKDLREYRNLSEFFGRALKPGARQVDEDAIMVSPSDGKVLSFGVLEGDRMEQVKGLTYSLNALLGDDMHAKMAEEHSDHMSALRHEKFAVVNGIDYSLQDIFGHDHGEPEREVKTVPDASADHRDLFESSRVAVKAAPQFTSHKDDCLYYAVVYLSPGDYHRFHSPTDWVVERRRHFSGELFSVSPYMAKRLCNLFVLNERVALLGRYKYGFMSMVPVGATNVGSIVINFDKQLRTNRFSKLGPPGTFEEATYESSSPTLDGMPFTKGEEMGRFELGSTIILVFEAPKNFEFNLNVGQRVLMGQSLGSLRPHSPS</sequence>
<dbReference type="NCBIfam" id="TIGR00163">
    <property type="entry name" value="PS_decarb"/>
    <property type="match status" value="1"/>
</dbReference>
<dbReference type="PANTHER" id="PTHR10067">
    <property type="entry name" value="PHOSPHATIDYLSERINE DECARBOXYLASE"/>
    <property type="match status" value="1"/>
</dbReference>
<dbReference type="GO" id="GO:0140042">
    <property type="term" value="P:lipid droplet formation"/>
    <property type="evidence" value="ECO:0007669"/>
    <property type="project" value="EnsemblFungi"/>
</dbReference>
<dbReference type="GO" id="GO:0010636">
    <property type="term" value="P:positive regulation of mitochondrial fusion"/>
    <property type="evidence" value="ECO:0007669"/>
    <property type="project" value="EnsemblFungi"/>
</dbReference>
<organism evidence="13 15">
    <name type="scientific">Schizosaccharomyces japonicus (strain yFS275 / FY16936)</name>
    <name type="common">Fission yeast</name>
    <dbReference type="NCBI Taxonomy" id="402676"/>
    <lineage>
        <taxon>Eukaryota</taxon>
        <taxon>Fungi</taxon>
        <taxon>Dikarya</taxon>
        <taxon>Ascomycota</taxon>
        <taxon>Taphrinomycotina</taxon>
        <taxon>Schizosaccharomycetes</taxon>
        <taxon>Schizosaccharomycetales</taxon>
        <taxon>Schizosaccharomycetaceae</taxon>
        <taxon>Schizosaccharomyces</taxon>
    </lineage>
</organism>
<evidence type="ECO:0000256" key="7">
    <source>
        <dbReference type="ARBA" id="ARBA00023136"/>
    </source>
</evidence>
<comment type="pathway">
    <text evidence="1">Lipid metabolism.</text>
</comment>
<dbReference type="GO" id="GO:0005743">
    <property type="term" value="C:mitochondrial inner membrane"/>
    <property type="evidence" value="ECO:0007669"/>
    <property type="project" value="UniProtKB-SubCell"/>
</dbReference>
<dbReference type="GO" id="GO:0005739">
    <property type="term" value="C:mitochondrion"/>
    <property type="evidence" value="ECO:0000318"/>
    <property type="project" value="GO_Central"/>
</dbReference>
<keyword evidence="12" id="KW-0496">Mitochondrion</keyword>
<dbReference type="EC" id="4.1.1.65" evidence="12"/>
<dbReference type="Pfam" id="PF02666">
    <property type="entry name" value="PS_Dcarbxylase"/>
    <property type="match status" value="2"/>
</dbReference>
<keyword evidence="8 12" id="KW-0594">Phospholipid biosynthesis</keyword>
<comment type="subunit">
    <text evidence="12">Heterodimer of a large membrane-associated beta subunit and a small pyruvoyl-containing alpha subunit.</text>
</comment>
<evidence type="ECO:0000313" key="14">
    <source>
        <dbReference type="JaponicusDB" id="SJAG_03524"/>
    </source>
</evidence>
<comment type="subcellular location">
    <molecule>Phosphatidylserine decarboxylase 1 alpha chain</molecule>
    <subcellularLocation>
        <location evidence="12">Mitochondrion inner membrane</location>
        <topology evidence="12">Peripheral membrane protein</topology>
        <orientation evidence="12">Intermembrane side</orientation>
    </subcellularLocation>
    <text evidence="12">Anchored to the mitochondrial inner membrane through its interaction with the integral membrane beta chain.</text>
</comment>
<dbReference type="GO" id="GO:0006656">
    <property type="term" value="P:phosphatidylcholine biosynthetic process"/>
    <property type="evidence" value="ECO:0007669"/>
    <property type="project" value="EnsemblFungi"/>
</dbReference>
<evidence type="ECO:0000256" key="2">
    <source>
        <dbReference type="ARBA" id="ARBA00022516"/>
    </source>
</evidence>
<name>B6K4G4_SCHJY</name>
<dbReference type="RefSeq" id="XP_002174664.1">
    <property type="nucleotide sequence ID" value="XM_002174628.1"/>
</dbReference>
<keyword evidence="9 12" id="KW-0456">Lyase</keyword>
<keyword evidence="10 12" id="KW-1208">Phospholipid metabolism</keyword>
<keyword evidence="12" id="KW-0865">Zymogen</keyword>
<dbReference type="GO" id="GO:0005789">
    <property type="term" value="C:endoplasmic reticulum membrane"/>
    <property type="evidence" value="ECO:0007669"/>
    <property type="project" value="EnsemblFungi"/>
</dbReference>
<comment type="cofactor">
    <cofactor evidence="12">
        <name>pyruvate</name>
        <dbReference type="ChEBI" id="CHEBI:15361"/>
    </cofactor>
    <text evidence="12">Binds 1 pyruvoyl group covalently per subunit.</text>
</comment>
<proteinExistence type="inferred from homology"/>
<feature type="topological domain" description="Mitochondrial matrix" evidence="12">
    <location>
        <begin position="1"/>
        <end position="33"/>
    </location>
</feature>
<dbReference type="InterPro" id="IPR033177">
    <property type="entry name" value="PSD-B"/>
</dbReference>
<evidence type="ECO:0000313" key="15">
    <source>
        <dbReference type="Proteomes" id="UP000001744"/>
    </source>
</evidence>
<feature type="active site" description="Charge relay system; for autoendoproteolytic cleavage activity" evidence="12">
    <location>
        <position position="282"/>
    </location>
</feature>
<dbReference type="HAMAP" id="MF_03208">
    <property type="entry name" value="PS_decarb_PSD_B_type1_euk"/>
    <property type="match status" value="1"/>
</dbReference>
<comment type="catalytic activity">
    <reaction evidence="12">
        <text>a 1,2-diacyl-sn-glycero-3-phospho-L-serine + H(+) = a 1,2-diacyl-sn-glycero-3-phosphoethanolamine + CO2</text>
        <dbReference type="Rhea" id="RHEA:20828"/>
        <dbReference type="ChEBI" id="CHEBI:15378"/>
        <dbReference type="ChEBI" id="CHEBI:16526"/>
        <dbReference type="ChEBI" id="CHEBI:57262"/>
        <dbReference type="ChEBI" id="CHEBI:64612"/>
        <dbReference type="EC" id="4.1.1.65"/>
    </reaction>
</comment>
<evidence type="ECO:0000256" key="1">
    <source>
        <dbReference type="ARBA" id="ARBA00005189"/>
    </source>
</evidence>
<comment type="function">
    <text evidence="12">Catalyzes the formation of phosphatidylethanolamine (PtdEtn) from phosphatidylserine (PtdSer). Plays a central role in phospholipid metabolism and in the interorganelle trafficking of phosphatidylserine.</text>
</comment>
<evidence type="ECO:0000313" key="13">
    <source>
        <dbReference type="EMBL" id="EEB08371.1"/>
    </source>
</evidence>
<dbReference type="JaponicusDB" id="SJAG_03524">
    <property type="gene designation" value="psd1"/>
</dbReference>
<evidence type="ECO:0000256" key="10">
    <source>
        <dbReference type="ARBA" id="ARBA00023264"/>
    </source>
</evidence>
<evidence type="ECO:0000256" key="12">
    <source>
        <dbReference type="HAMAP-Rule" id="MF_03208"/>
    </source>
</evidence>
<keyword evidence="12" id="KW-0999">Mitochondrion inner membrane</keyword>
<feature type="site" description="Cleavage (non-hydrolytic); by autocatalysis" evidence="12">
    <location>
        <begin position="395"/>
        <end position="396"/>
    </location>
</feature>
<comment type="subcellular location">
    <molecule>Phosphatidylserine decarboxylase 1 beta chain</molecule>
    <subcellularLocation>
        <location evidence="12">Mitochondrion inner membrane</location>
        <topology evidence="12">Single-pass membrane protein</topology>
        <orientation evidence="12">Intermembrane side</orientation>
    </subcellularLocation>
</comment>
<feature type="active site" description="Charge relay system; for autoendoproteolytic cleavage activity" evidence="12">
    <location>
        <position position="154"/>
    </location>
</feature>
<dbReference type="STRING" id="402676.B6K4G4"/>
<keyword evidence="2 12" id="KW-0444">Lipid biosynthesis</keyword>
<comment type="PTM">
    <text evidence="12">Is synthesized initially as an inactive proenzyme. Formation of the active enzyme involves a self-maturation process in which the active site pyruvoyl group is generated from an internal serine residue via an autocatalytic post-translational modification. Two non-identical subunits are generated from the proenzyme in this reaction, and the pyruvate is formed at the N-terminus of the alpha chain, which is derived from the carboxyl end of the proenzyme. The autoendoproteolytic cleavage occurs by a canonical serine protease mechanism, in which the side chain hydroxyl group of the serine supplies its oxygen atom to form the C-terminus of the beta chain, while the remainder of the serine residue undergoes an oxidative deamination to produce ammonia and the pyruvoyl prosthetic group on the alpha chain. During this reaction, the Ser that is part of the protease active site of the proenzyme becomes the pyruvoyl prosthetic group, which constitutes an essential element of the active site of the mature decarboxylase.</text>
</comment>
<evidence type="ECO:0000256" key="9">
    <source>
        <dbReference type="ARBA" id="ARBA00023239"/>
    </source>
</evidence>
<dbReference type="GO" id="GO:0006646">
    <property type="term" value="P:phosphatidylethanolamine biosynthetic process"/>
    <property type="evidence" value="ECO:0000318"/>
    <property type="project" value="GO_Central"/>
</dbReference>
<protein>
    <recommendedName>
        <fullName evidence="12">Phosphatidylserine decarboxylase proenzyme 1, mitochondrial</fullName>
        <ecNumber evidence="12">4.1.1.65</ecNumber>
    </recommendedName>
    <component>
        <recommendedName>
            <fullName evidence="12">Phosphatidylserine decarboxylase 1 beta chain</fullName>
        </recommendedName>
    </component>
    <component>
        <recommendedName>
            <fullName evidence="12">Phosphatidylserine decarboxylase 1 alpha chain</fullName>
        </recommendedName>
    </component>
</protein>
<dbReference type="GO" id="GO:0016540">
    <property type="term" value="P:protein autoprocessing"/>
    <property type="evidence" value="ECO:0007669"/>
    <property type="project" value="UniProtKB-UniRule"/>
</dbReference>
<dbReference type="AlphaFoldDB" id="B6K4G4"/>
<dbReference type="OrthoDB" id="4330at2759"/>
<feature type="active site" description="Schiff-base intermediate with substrate; via pyruvic acid; for decarboxylase activity" evidence="12">
    <location>
        <position position="396"/>
    </location>
</feature>
<dbReference type="Proteomes" id="UP000001744">
    <property type="component" value="Unassembled WGS sequence"/>
</dbReference>
<dbReference type="VEuPathDB" id="FungiDB:SJAG_03524"/>
<feature type="chain" id="PRO_5023480791" description="Phosphatidylserine decarboxylase 1 alpha chain" evidence="12">
    <location>
        <begin position="396"/>
        <end position="433"/>
    </location>
</feature>
<evidence type="ECO:0000256" key="5">
    <source>
        <dbReference type="ARBA" id="ARBA00022989"/>
    </source>
</evidence>
<comment type="pathway">
    <text evidence="12">Phospholipid metabolism; phosphatidylethanolamine biosynthesis; phosphatidylethanolamine from CDP-diacylglycerol: step 2/2.</text>
</comment>
<dbReference type="UniPathway" id="UPA00558">
    <property type="reaction ID" value="UER00616"/>
</dbReference>
<keyword evidence="5 12" id="KW-1133">Transmembrane helix</keyword>
<evidence type="ECO:0000256" key="8">
    <source>
        <dbReference type="ARBA" id="ARBA00023209"/>
    </source>
</evidence>
<evidence type="ECO:0000256" key="3">
    <source>
        <dbReference type="ARBA" id="ARBA00022692"/>
    </source>
</evidence>
<evidence type="ECO:0000256" key="11">
    <source>
        <dbReference type="ARBA" id="ARBA00023317"/>
    </source>
</evidence>
<dbReference type="GO" id="GO:0004609">
    <property type="term" value="F:phosphatidylserine decarboxylase activity"/>
    <property type="evidence" value="ECO:0000318"/>
    <property type="project" value="GO_Central"/>
</dbReference>
<keyword evidence="6 12" id="KW-0443">Lipid metabolism</keyword>
<reference evidence="13 15" key="1">
    <citation type="journal article" date="2011" name="Science">
        <title>Comparative functional genomics of the fission yeasts.</title>
        <authorList>
            <person name="Rhind N."/>
            <person name="Chen Z."/>
            <person name="Yassour M."/>
            <person name="Thompson D.A."/>
            <person name="Haas B.J."/>
            <person name="Habib N."/>
            <person name="Wapinski I."/>
            <person name="Roy S."/>
            <person name="Lin M.F."/>
            <person name="Heiman D.I."/>
            <person name="Young S.K."/>
            <person name="Furuya K."/>
            <person name="Guo Y."/>
            <person name="Pidoux A."/>
            <person name="Chen H.M."/>
            <person name="Robbertse B."/>
            <person name="Goldberg J.M."/>
            <person name="Aoki K."/>
            <person name="Bayne E.H."/>
            <person name="Berlin A.M."/>
            <person name="Desjardins C.A."/>
            <person name="Dobbs E."/>
            <person name="Dukaj L."/>
            <person name="Fan L."/>
            <person name="FitzGerald M.G."/>
            <person name="French C."/>
            <person name="Gujja S."/>
            <person name="Hansen K."/>
            <person name="Keifenheim D."/>
            <person name="Levin J.Z."/>
            <person name="Mosher R.A."/>
            <person name="Mueller C.A."/>
            <person name="Pfiffner J."/>
            <person name="Priest M."/>
            <person name="Russ C."/>
            <person name="Smialowska A."/>
            <person name="Swoboda P."/>
            <person name="Sykes S.M."/>
            <person name="Vaughn M."/>
            <person name="Vengrova S."/>
            <person name="Yoder R."/>
            <person name="Zeng Q."/>
            <person name="Allshire R."/>
            <person name="Baulcombe D."/>
            <person name="Birren B.W."/>
            <person name="Brown W."/>
            <person name="Ekwall K."/>
            <person name="Kellis M."/>
            <person name="Leatherwood J."/>
            <person name="Levin H."/>
            <person name="Margalit H."/>
            <person name="Martienssen R."/>
            <person name="Nieduszynski C.A."/>
            <person name="Spatafora J.W."/>
            <person name="Friedman N."/>
            <person name="Dalgaard J.Z."/>
            <person name="Baumann P."/>
            <person name="Niki H."/>
            <person name="Regev A."/>
            <person name="Nusbaum C."/>
        </authorList>
    </citation>
    <scope>NUCLEOTIDE SEQUENCE [LARGE SCALE GENOMIC DNA]</scope>
    <source>
        <strain evidence="15">yFS275 / FY16936</strain>
    </source>
</reference>
<dbReference type="eggNOG" id="KOG2420">
    <property type="taxonomic scope" value="Eukaryota"/>
</dbReference>
<keyword evidence="15" id="KW-1185">Reference proteome</keyword>
<feature type="modified residue" description="Pyruvic acid (Ser); by autocatalysis" evidence="12">
    <location>
        <position position="396"/>
    </location>
</feature>
<keyword evidence="3 12" id="KW-0812">Transmembrane</keyword>
<evidence type="ECO:0000256" key="6">
    <source>
        <dbReference type="ARBA" id="ARBA00023098"/>
    </source>
</evidence>
<accession>B6K4G4</accession>
<comment type="similarity">
    <text evidence="12">Belongs to the phosphatidylserine decarboxylase family. PSD-B subfamily. Eukaryotic type I sub-subfamily.</text>
</comment>